<keyword evidence="3" id="KW-0808">Transferase</keyword>
<sequence length="239" mass="25651">MAKPLHILAKPGDIAPRVVASGDPARVKQLSTLLEDARLVNENRGFLVYTGKWRGVDVTVATHGIGAPSAAIVFEELIMLGAKLIVRFGTCGGFLKEMRVGDFVIATGASYVPGGTLNTYTRGDCLVAVPDYEVLKSLVEKAEERGLRYFLGPVISSDNFYAGVDFLNEWIKRGMIAVDMEAATLMVLSRIRGVKAGAAFVVSDVIGEVYAKMATAEELREAVDKASRAVLDAVVSVKI</sequence>
<reference evidence="5 6" key="1">
    <citation type="submission" date="2020-10" db="EMBL/GenBank/DDBJ databases">
        <title>Thermofilum lucidum 3507LT sp. nov. a novel member of Thermofilaceae family isolated from Chile hot spring, and proposal of description order Thermofilales.</title>
        <authorList>
            <person name="Zayulina K.S."/>
            <person name="Elcheninov A.G."/>
            <person name="Toshchakov S.V."/>
            <person name="Kublanov I.V."/>
        </authorList>
    </citation>
    <scope>NUCLEOTIDE SEQUENCE [LARGE SCALE GENOMIC DNA]</scope>
    <source>
        <strain evidence="5 6">3507LT</strain>
    </source>
</reference>
<dbReference type="PANTHER" id="PTHR43691">
    <property type="entry name" value="URIDINE PHOSPHORYLASE"/>
    <property type="match status" value="1"/>
</dbReference>
<dbReference type="EMBL" id="CP062310">
    <property type="protein sequence ID" value="QOJ78548.1"/>
    <property type="molecule type" value="Genomic_DNA"/>
</dbReference>
<accession>A0A7L9FFG1</accession>
<organism evidence="5 6">
    <name type="scientific">Infirmifilum lucidum</name>
    <dbReference type="NCBI Taxonomy" id="2776706"/>
    <lineage>
        <taxon>Archaea</taxon>
        <taxon>Thermoproteota</taxon>
        <taxon>Thermoprotei</taxon>
        <taxon>Thermofilales</taxon>
        <taxon>Thermofilaceae</taxon>
        <taxon>Infirmifilum</taxon>
    </lineage>
</organism>
<dbReference type="RefSeq" id="WP_192818520.1">
    <property type="nucleotide sequence ID" value="NZ_CP062310.1"/>
</dbReference>
<name>A0A7L9FFG1_9CREN</name>
<dbReference type="InterPro" id="IPR000845">
    <property type="entry name" value="Nucleoside_phosphorylase_d"/>
</dbReference>
<dbReference type="FunCoup" id="A0A7L9FFG1">
    <property type="interactions" value="10"/>
</dbReference>
<keyword evidence="6" id="KW-1185">Reference proteome</keyword>
<dbReference type="KEGG" id="thel:IG193_07265"/>
<evidence type="ECO:0000313" key="5">
    <source>
        <dbReference type="EMBL" id="QOJ78548.1"/>
    </source>
</evidence>
<dbReference type="SUPFAM" id="SSF53167">
    <property type="entry name" value="Purine and uridine phosphorylases"/>
    <property type="match status" value="1"/>
</dbReference>
<dbReference type="GeneID" id="59149683"/>
<dbReference type="InterPro" id="IPR035994">
    <property type="entry name" value="Nucleoside_phosphorylase_sf"/>
</dbReference>
<evidence type="ECO:0000259" key="4">
    <source>
        <dbReference type="Pfam" id="PF01048"/>
    </source>
</evidence>
<dbReference type="PROSITE" id="PS01232">
    <property type="entry name" value="PNP_UDP_1"/>
    <property type="match status" value="1"/>
</dbReference>
<keyword evidence="2" id="KW-0328">Glycosyltransferase</keyword>
<evidence type="ECO:0000256" key="2">
    <source>
        <dbReference type="ARBA" id="ARBA00022676"/>
    </source>
</evidence>
<dbReference type="GO" id="GO:0005829">
    <property type="term" value="C:cytosol"/>
    <property type="evidence" value="ECO:0007669"/>
    <property type="project" value="TreeGrafter"/>
</dbReference>
<gene>
    <name evidence="5" type="ORF">IG193_07265</name>
</gene>
<feature type="domain" description="Nucleoside phosphorylase" evidence="4">
    <location>
        <begin position="17"/>
        <end position="234"/>
    </location>
</feature>
<dbReference type="AlphaFoldDB" id="A0A7L9FFG1"/>
<dbReference type="GO" id="GO:0009164">
    <property type="term" value="P:nucleoside catabolic process"/>
    <property type="evidence" value="ECO:0007669"/>
    <property type="project" value="UniProtKB-ARBA"/>
</dbReference>
<dbReference type="GO" id="GO:0016763">
    <property type="term" value="F:pentosyltransferase activity"/>
    <property type="evidence" value="ECO:0007669"/>
    <property type="project" value="InterPro"/>
</dbReference>
<dbReference type="Gene3D" id="3.40.50.1580">
    <property type="entry name" value="Nucleoside phosphorylase domain"/>
    <property type="match status" value="1"/>
</dbReference>
<evidence type="ECO:0000256" key="1">
    <source>
        <dbReference type="ARBA" id="ARBA00010456"/>
    </source>
</evidence>
<evidence type="ECO:0000313" key="6">
    <source>
        <dbReference type="Proteomes" id="UP000594121"/>
    </source>
</evidence>
<protein>
    <submittedName>
        <fullName evidence="5">Purine-nucleoside phosphorylase</fullName>
    </submittedName>
</protein>
<proteinExistence type="inferred from homology"/>
<comment type="similarity">
    <text evidence="1">Belongs to the PNP/UDP phosphorylase family.</text>
</comment>
<dbReference type="InParanoid" id="A0A7L9FFG1"/>
<dbReference type="PANTHER" id="PTHR43691:SF11">
    <property type="entry name" value="FI09636P-RELATED"/>
    <property type="match status" value="1"/>
</dbReference>
<dbReference type="InterPro" id="IPR018016">
    <property type="entry name" value="Nucleoside_phosphorylase_CS"/>
</dbReference>
<dbReference type="Proteomes" id="UP000594121">
    <property type="component" value="Chromosome"/>
</dbReference>
<dbReference type="Pfam" id="PF01048">
    <property type="entry name" value="PNP_UDP_1"/>
    <property type="match status" value="1"/>
</dbReference>
<dbReference type="CDD" id="cd17764">
    <property type="entry name" value="MTAP_SsMTAPI_like"/>
    <property type="match status" value="1"/>
</dbReference>
<evidence type="ECO:0000256" key="3">
    <source>
        <dbReference type="ARBA" id="ARBA00022679"/>
    </source>
</evidence>